<protein>
    <submittedName>
        <fullName evidence="1">Uncharacterized protein</fullName>
    </submittedName>
</protein>
<comment type="caution">
    <text evidence="1">The sequence shown here is derived from an EMBL/GenBank/DDBJ whole genome shotgun (WGS) entry which is preliminary data.</text>
</comment>
<name>A0AA38PVK7_9AGAR</name>
<dbReference type="EMBL" id="MU802048">
    <property type="protein sequence ID" value="KAJ3982788.1"/>
    <property type="molecule type" value="Genomic_DNA"/>
</dbReference>
<accession>A0AA38PVK7</accession>
<evidence type="ECO:0000313" key="1">
    <source>
        <dbReference type="EMBL" id="KAJ3982788.1"/>
    </source>
</evidence>
<dbReference type="Proteomes" id="UP001163850">
    <property type="component" value="Unassembled WGS sequence"/>
</dbReference>
<gene>
    <name evidence="1" type="ORF">F5890DRAFT_305324</name>
</gene>
<sequence>MRLLPFLPLHRTSFPLASFLLTIALTVTVFASPVTVTFTNHQLERRGASRNFDVYVARAYPAHLVHTRQDIYVRTDSEVEAQQVVHLYLVNHNNNDATGIIGFKLSDNIDAIIPARGLKREDLDSYALLIGSITVKTDPKGTLEKLRNLTYLRRQTALLGIEYITDSPSFVAVATYVLSVYGSESWKRLYDKMKAARRRRRMRNLKNPMY</sequence>
<organism evidence="1 2">
    <name type="scientific">Lentinula detonsa</name>
    <dbReference type="NCBI Taxonomy" id="2804962"/>
    <lineage>
        <taxon>Eukaryota</taxon>
        <taxon>Fungi</taxon>
        <taxon>Dikarya</taxon>
        <taxon>Basidiomycota</taxon>
        <taxon>Agaricomycotina</taxon>
        <taxon>Agaricomycetes</taxon>
        <taxon>Agaricomycetidae</taxon>
        <taxon>Agaricales</taxon>
        <taxon>Marasmiineae</taxon>
        <taxon>Omphalotaceae</taxon>
        <taxon>Lentinula</taxon>
    </lineage>
</organism>
<reference evidence="1" key="1">
    <citation type="submission" date="2022-08" db="EMBL/GenBank/DDBJ databases">
        <authorList>
            <consortium name="DOE Joint Genome Institute"/>
            <person name="Min B."/>
            <person name="Riley R."/>
            <person name="Sierra-Patev S."/>
            <person name="Naranjo-Ortiz M."/>
            <person name="Looney B."/>
            <person name="Konkel Z."/>
            <person name="Slot J.C."/>
            <person name="Sakamoto Y."/>
            <person name="Steenwyk J.L."/>
            <person name="Rokas A."/>
            <person name="Carro J."/>
            <person name="Camarero S."/>
            <person name="Ferreira P."/>
            <person name="Molpeceres G."/>
            <person name="Ruiz-Duenas F.J."/>
            <person name="Serrano A."/>
            <person name="Henrissat B."/>
            <person name="Drula E."/>
            <person name="Hughes K.W."/>
            <person name="Mata J.L."/>
            <person name="Ishikawa N.K."/>
            <person name="Vargas-Isla R."/>
            <person name="Ushijima S."/>
            <person name="Smith C.A."/>
            <person name="Ahrendt S."/>
            <person name="Andreopoulos W."/>
            <person name="He G."/>
            <person name="Labutti K."/>
            <person name="Lipzen A."/>
            <person name="Ng V."/>
            <person name="Sandor L."/>
            <person name="Barry K."/>
            <person name="Martinez A.T."/>
            <person name="Xiao Y."/>
            <person name="Gibbons J.G."/>
            <person name="Terashima K."/>
            <person name="Hibbett D.S."/>
            <person name="Grigoriev I.V."/>
        </authorList>
    </citation>
    <scope>NUCLEOTIDE SEQUENCE</scope>
    <source>
        <strain evidence="1">TFB7829</strain>
    </source>
</reference>
<evidence type="ECO:0000313" key="2">
    <source>
        <dbReference type="Proteomes" id="UP001163850"/>
    </source>
</evidence>
<dbReference type="AlphaFoldDB" id="A0AA38PVK7"/>
<proteinExistence type="predicted"/>